<evidence type="ECO:0000256" key="6">
    <source>
        <dbReference type="ARBA" id="ARBA00022989"/>
    </source>
</evidence>
<gene>
    <name evidence="11" type="primary">ORF51377</name>
</gene>
<dbReference type="EMBL" id="HACG01017454">
    <property type="protein sequence ID" value="CEK64319.1"/>
    <property type="molecule type" value="Transcribed_RNA"/>
</dbReference>
<accession>A0A0B6Z6S5</accession>
<dbReference type="FunFam" id="2.60.40.60:FF:000092">
    <property type="entry name" value="Protocadherin 8"/>
    <property type="match status" value="1"/>
</dbReference>
<protein>
    <recommendedName>
        <fullName evidence="10">Cadherin domain-containing protein</fullName>
    </recommendedName>
</protein>
<evidence type="ECO:0000313" key="11">
    <source>
        <dbReference type="EMBL" id="CEK64319.1"/>
    </source>
</evidence>
<dbReference type="InterPro" id="IPR015919">
    <property type="entry name" value="Cadherin-like_sf"/>
</dbReference>
<feature type="non-terminal residue" evidence="11">
    <location>
        <position position="1"/>
    </location>
</feature>
<dbReference type="Gene3D" id="2.60.40.60">
    <property type="entry name" value="Cadherins"/>
    <property type="match status" value="3"/>
</dbReference>
<dbReference type="GO" id="GO:0005509">
    <property type="term" value="F:calcium ion binding"/>
    <property type="evidence" value="ECO:0007669"/>
    <property type="project" value="UniProtKB-UniRule"/>
</dbReference>
<feature type="domain" description="Cadherin" evidence="10">
    <location>
        <begin position="1"/>
        <end position="55"/>
    </location>
</feature>
<dbReference type="GO" id="GO:0005911">
    <property type="term" value="C:cell-cell junction"/>
    <property type="evidence" value="ECO:0007669"/>
    <property type="project" value="TreeGrafter"/>
</dbReference>
<dbReference type="SUPFAM" id="SSF49313">
    <property type="entry name" value="Cadherin-like"/>
    <property type="match status" value="3"/>
</dbReference>
<evidence type="ECO:0000256" key="1">
    <source>
        <dbReference type="ARBA" id="ARBA00004370"/>
    </source>
</evidence>
<dbReference type="PROSITE" id="PS50268">
    <property type="entry name" value="CADHERIN_2"/>
    <property type="match status" value="3"/>
</dbReference>
<keyword evidence="7 9" id="KW-0472">Membrane</keyword>
<dbReference type="Pfam" id="PF00028">
    <property type="entry name" value="Cadherin"/>
    <property type="match status" value="1"/>
</dbReference>
<keyword evidence="3" id="KW-0677">Repeat</keyword>
<evidence type="ECO:0000256" key="9">
    <source>
        <dbReference type="SAM" id="Phobius"/>
    </source>
</evidence>
<dbReference type="GO" id="GO:0007156">
    <property type="term" value="P:homophilic cell adhesion via plasma membrane adhesion molecules"/>
    <property type="evidence" value="ECO:0007669"/>
    <property type="project" value="InterPro"/>
</dbReference>
<proteinExistence type="predicted"/>
<reference evidence="11" key="1">
    <citation type="submission" date="2014-12" db="EMBL/GenBank/DDBJ databases">
        <title>Insight into the proteome of Arion vulgaris.</title>
        <authorList>
            <person name="Aradska J."/>
            <person name="Bulat T."/>
            <person name="Smidak R."/>
            <person name="Sarate P."/>
            <person name="Gangsoo J."/>
            <person name="Sialana F."/>
            <person name="Bilban M."/>
            <person name="Lubec G."/>
        </authorList>
    </citation>
    <scope>NUCLEOTIDE SEQUENCE</scope>
    <source>
        <tissue evidence="11">Skin</tissue>
    </source>
</reference>
<dbReference type="AlphaFoldDB" id="A0A0B6Z6S5"/>
<keyword evidence="2 9" id="KW-0812">Transmembrane</keyword>
<organism evidence="11">
    <name type="scientific">Arion vulgaris</name>
    <dbReference type="NCBI Taxonomy" id="1028688"/>
    <lineage>
        <taxon>Eukaryota</taxon>
        <taxon>Metazoa</taxon>
        <taxon>Spiralia</taxon>
        <taxon>Lophotrochozoa</taxon>
        <taxon>Mollusca</taxon>
        <taxon>Gastropoda</taxon>
        <taxon>Heterobranchia</taxon>
        <taxon>Euthyneura</taxon>
        <taxon>Panpulmonata</taxon>
        <taxon>Eupulmonata</taxon>
        <taxon>Stylommatophora</taxon>
        <taxon>Helicina</taxon>
        <taxon>Arionoidea</taxon>
        <taxon>Arionidae</taxon>
        <taxon>Arion</taxon>
    </lineage>
</organism>
<keyword evidence="6 9" id="KW-1133">Transmembrane helix</keyword>
<dbReference type="PRINTS" id="PR00205">
    <property type="entry name" value="CADHERIN"/>
</dbReference>
<feature type="domain" description="Cadherin" evidence="10">
    <location>
        <begin position="54"/>
        <end position="160"/>
    </location>
</feature>
<dbReference type="SMART" id="SM00112">
    <property type="entry name" value="CA"/>
    <property type="match status" value="3"/>
</dbReference>
<name>A0A0B6Z6S5_9EUPU</name>
<evidence type="ECO:0000256" key="7">
    <source>
        <dbReference type="ARBA" id="ARBA00023136"/>
    </source>
</evidence>
<evidence type="ECO:0000256" key="2">
    <source>
        <dbReference type="ARBA" id="ARBA00022692"/>
    </source>
</evidence>
<dbReference type="GO" id="GO:0005886">
    <property type="term" value="C:plasma membrane"/>
    <property type="evidence" value="ECO:0007669"/>
    <property type="project" value="InterPro"/>
</dbReference>
<evidence type="ECO:0000256" key="4">
    <source>
        <dbReference type="ARBA" id="ARBA00022837"/>
    </source>
</evidence>
<dbReference type="InterPro" id="IPR050971">
    <property type="entry name" value="Cadherin-domain_protein"/>
</dbReference>
<evidence type="ECO:0000256" key="8">
    <source>
        <dbReference type="PROSITE-ProRule" id="PRU00043"/>
    </source>
</evidence>
<comment type="subcellular location">
    <subcellularLocation>
        <location evidence="1">Membrane</location>
    </subcellularLocation>
</comment>
<dbReference type="PANTHER" id="PTHR24025">
    <property type="entry name" value="DESMOGLEIN FAMILY MEMBER"/>
    <property type="match status" value="1"/>
</dbReference>
<dbReference type="PROSITE" id="PS00232">
    <property type="entry name" value="CADHERIN_1"/>
    <property type="match status" value="2"/>
</dbReference>
<evidence type="ECO:0000256" key="3">
    <source>
        <dbReference type="ARBA" id="ARBA00022737"/>
    </source>
</evidence>
<dbReference type="CDD" id="cd11304">
    <property type="entry name" value="Cadherin_repeat"/>
    <property type="match status" value="3"/>
</dbReference>
<keyword evidence="4 8" id="KW-0106">Calcium</keyword>
<sequence>DPTTGQIVTSCVIDRELVNQYVLVVVAADSGLPALFSSVDVRISVEDINDNAPVVLTKEIHVKENQKPMEHVGIINASDTDFGRNAELVFSKVEDSEFSSSTPFLVQSNGEIISAVSLDRELRSQYTMEVSVRDKGNPRQSSLAKIIIIVDDINDNAPIITSPCLYDDDDDDNVINFGKVSNDSSRGSITIDWYSPEDKKVVYQVLAEDDDIGENSQLRFSIETVTSDDTFNKAPTPQNDPLFRINEQTGELLLARFLRRNDQFQQLINISVIDKGDPALTAFCVLNVTFSVDLGHLTTPKTTKPRTVKSNRRRRKYGNGASISGFFATKYFLLVLIFLNFVIKF</sequence>
<feature type="domain" description="Cadherin" evidence="10">
    <location>
        <begin position="202"/>
        <end position="302"/>
    </location>
</feature>
<feature type="transmembrane region" description="Helical" evidence="9">
    <location>
        <begin position="320"/>
        <end position="343"/>
    </location>
</feature>
<evidence type="ECO:0000259" key="10">
    <source>
        <dbReference type="PROSITE" id="PS50268"/>
    </source>
</evidence>
<evidence type="ECO:0000256" key="5">
    <source>
        <dbReference type="ARBA" id="ARBA00022889"/>
    </source>
</evidence>
<dbReference type="InterPro" id="IPR020894">
    <property type="entry name" value="Cadherin_CS"/>
</dbReference>
<keyword evidence="5" id="KW-0130">Cell adhesion</keyword>
<dbReference type="InterPro" id="IPR002126">
    <property type="entry name" value="Cadherin-like_dom"/>
</dbReference>
<dbReference type="PANTHER" id="PTHR24025:SF23">
    <property type="entry name" value="NEURAL-CADHERIN"/>
    <property type="match status" value="1"/>
</dbReference>